<evidence type="ECO:0000259" key="1">
    <source>
        <dbReference type="Pfam" id="PF05043"/>
    </source>
</evidence>
<dbReference type="InterPro" id="IPR007737">
    <property type="entry name" value="Mga_HTH"/>
</dbReference>
<dbReference type="Proteomes" id="UP001255696">
    <property type="component" value="Unassembled WGS sequence"/>
</dbReference>
<proteinExistence type="predicted"/>
<dbReference type="AlphaFoldDB" id="A0AAW8TTS1"/>
<sequence>MKGMLSFSYKENMFQFFLNKQRLKLYESLQHLPQKQYLSYKEISKETGIRKKAIQQFFLCCDATLIAYTIDIDDRGISYKGNDDLYPWCIFQILLSDNLAFQLLFQLLSGDSFSYDELIHQYFYSKSTLKRKLKQVETWLHPFHISLKHQGSVKVEGDRYQLEWLRAWISLISKPESNPILLGETRIYEQSEAYHLNFQLSPRGKVFLLKQIIGLEQLVLDVQNKKQLEKRLSHLEDTYPLRIIQKERCCQLLWRICLFQRYVSMQNLAPFQASYENLSTAWNCFAEEFTELRALEKNNKSLARYFQRLLMNCIVME</sequence>
<organism evidence="2 3">
    <name type="scientific">Enterococcus cecorum</name>
    <dbReference type="NCBI Taxonomy" id="44008"/>
    <lineage>
        <taxon>Bacteria</taxon>
        <taxon>Bacillati</taxon>
        <taxon>Bacillota</taxon>
        <taxon>Bacilli</taxon>
        <taxon>Lactobacillales</taxon>
        <taxon>Enterococcaceae</taxon>
        <taxon>Enterococcus</taxon>
    </lineage>
</organism>
<evidence type="ECO:0000313" key="2">
    <source>
        <dbReference type="EMBL" id="MDT2797445.1"/>
    </source>
</evidence>
<reference evidence="2" key="1">
    <citation type="submission" date="2023-03" db="EMBL/GenBank/DDBJ databases">
        <authorList>
            <person name="Shen W."/>
            <person name="Cai J."/>
        </authorList>
    </citation>
    <scope>NUCLEOTIDE SEQUENCE</scope>
    <source>
        <strain evidence="2">B245-2</strain>
    </source>
</reference>
<dbReference type="Pfam" id="PF05043">
    <property type="entry name" value="Mga"/>
    <property type="match status" value="1"/>
</dbReference>
<dbReference type="Gene3D" id="1.10.10.10">
    <property type="entry name" value="Winged helix-like DNA-binding domain superfamily/Winged helix DNA-binding domain"/>
    <property type="match status" value="1"/>
</dbReference>
<dbReference type="InterPro" id="IPR036388">
    <property type="entry name" value="WH-like_DNA-bd_sf"/>
</dbReference>
<evidence type="ECO:0000313" key="3">
    <source>
        <dbReference type="Proteomes" id="UP001255696"/>
    </source>
</evidence>
<name>A0AAW8TTS1_9ENTE</name>
<gene>
    <name evidence="2" type="ORF">P7H47_09375</name>
</gene>
<accession>A0AAW8TTS1</accession>
<feature type="domain" description="Mga helix-turn-helix" evidence="1">
    <location>
        <begin position="91"/>
        <end position="162"/>
    </location>
</feature>
<dbReference type="EMBL" id="JARQBI010000025">
    <property type="protein sequence ID" value="MDT2797445.1"/>
    <property type="molecule type" value="Genomic_DNA"/>
</dbReference>
<comment type="caution">
    <text evidence="2">The sequence shown here is derived from an EMBL/GenBank/DDBJ whole genome shotgun (WGS) entry which is preliminary data.</text>
</comment>
<dbReference type="RefSeq" id="WP_311898214.1">
    <property type="nucleotide sequence ID" value="NZ_CP184653.1"/>
</dbReference>
<protein>
    <submittedName>
        <fullName evidence="2">Helix-turn-helix domain-containing protein</fullName>
    </submittedName>
</protein>